<dbReference type="InterPro" id="IPR027434">
    <property type="entry name" value="Homing_endonucl"/>
</dbReference>
<evidence type="ECO:0000256" key="1">
    <source>
        <dbReference type="ARBA" id="ARBA00002670"/>
    </source>
</evidence>
<dbReference type="GeneID" id="40487011"/>
<evidence type="ECO:0000313" key="3">
    <source>
        <dbReference type="EMBL" id="QDA23243.1"/>
    </source>
</evidence>
<sequence>MNKINKSDIIGKSPNSKLMREYKASLFSLNKNQYEASIDLMLGDASLQTQNKGKSYRMKFEWGNKQLAYSTHVFNLFDEWVLSVPHKKERYSPKGNLVINWGFQTISHNAFNFLAELFINNNKKSVKINLIKNHLTARGLAYWFMDDGGKLDYNLNSKNTSVVLNTQSFSDSEVSQMIKELNDKFRLNCNIRENKGTKVIVINS</sequence>
<dbReference type="GO" id="GO:0000373">
    <property type="term" value="P:Group II intron splicing"/>
    <property type="evidence" value="ECO:0007669"/>
    <property type="project" value="TreeGrafter"/>
</dbReference>
<feature type="domain" description="Homing endonuclease LAGLIDADG" evidence="2">
    <location>
        <begin position="40"/>
        <end position="203"/>
    </location>
</feature>
<dbReference type="InterPro" id="IPR004860">
    <property type="entry name" value="LAGLIDADG_dom"/>
</dbReference>
<keyword evidence="3" id="KW-0496">Mitochondrion</keyword>
<dbReference type="AlphaFoldDB" id="A0A4Y5SHU1"/>
<dbReference type="PANTHER" id="PTHR47539">
    <property type="entry name" value="PENTATRICOPEPTIDE REPEAT-CONTAINING PROTEIN OTP51, CHLOROPLASTIC"/>
    <property type="match status" value="1"/>
</dbReference>
<evidence type="ECO:0000259" key="2">
    <source>
        <dbReference type="Pfam" id="PF03161"/>
    </source>
</evidence>
<reference evidence="3" key="1">
    <citation type="journal article" name="Int. J. Mol. Sci.">
        <title>Comparative Mitochondrial Genome Analysis of Two Ectomycorrhizal Fungi (Rhizopogon) Reveals Dynamic Changes of Intron and Phylogenetic Relationships of the Subphylum Agaricomycotina.</title>
        <authorList>
            <person name="Li Q."/>
            <person name="Ren Y."/>
            <person name="Shi X."/>
            <person name="Peng L."/>
            <person name="Zhao J."/>
            <person name="Song Y."/>
            <person name="Zhao G."/>
        </authorList>
    </citation>
    <scope>NUCLEOTIDE SEQUENCE</scope>
</reference>
<dbReference type="Pfam" id="PF03161">
    <property type="entry name" value="LAGLIDADG_2"/>
    <property type="match status" value="1"/>
</dbReference>
<dbReference type="InterPro" id="IPR052500">
    <property type="entry name" value="Chloro/Mito_RNA_Process"/>
</dbReference>
<dbReference type="GO" id="GO:0004519">
    <property type="term" value="F:endonuclease activity"/>
    <property type="evidence" value="ECO:0007669"/>
    <property type="project" value="UniProtKB-KW"/>
</dbReference>
<organism evidence="3">
    <name type="scientific">Rhizopogon vinicolor</name>
    <dbReference type="NCBI Taxonomy" id="80600"/>
    <lineage>
        <taxon>Eukaryota</taxon>
        <taxon>Fungi</taxon>
        <taxon>Dikarya</taxon>
        <taxon>Basidiomycota</taxon>
        <taxon>Agaricomycotina</taxon>
        <taxon>Agaricomycetes</taxon>
        <taxon>Agaricomycetidae</taxon>
        <taxon>Boletales</taxon>
        <taxon>Suillineae</taxon>
        <taxon>Rhizopogonaceae</taxon>
        <taxon>Rhizopogon</taxon>
    </lineage>
</organism>
<dbReference type="Gene3D" id="3.10.28.10">
    <property type="entry name" value="Homing endonucleases"/>
    <property type="match status" value="2"/>
</dbReference>
<dbReference type="GO" id="GO:0045292">
    <property type="term" value="P:mRNA cis splicing, via spliceosome"/>
    <property type="evidence" value="ECO:0007669"/>
    <property type="project" value="TreeGrafter"/>
</dbReference>
<name>A0A4Y5SHU1_9AGAM</name>
<protein>
    <submittedName>
        <fullName evidence="3">LAGLIDADG type 2 homing endonuclease</fullName>
    </submittedName>
</protein>
<dbReference type="EMBL" id="MH794153">
    <property type="protein sequence ID" value="QDA23243.1"/>
    <property type="molecule type" value="Genomic_DNA"/>
</dbReference>
<comment type="function">
    <text evidence="1">Mitochondrial DNA endonuclease involved in intron homing.</text>
</comment>
<keyword evidence="3" id="KW-0540">Nuclease</keyword>
<geneLocation type="mitochondrion" evidence="3"/>
<gene>
    <name evidence="3" type="primary">orf204</name>
</gene>
<accession>A0A4Y5SHU1</accession>
<keyword evidence="3" id="KW-0378">Hydrolase</keyword>
<keyword evidence="3" id="KW-0255">Endonuclease</keyword>
<proteinExistence type="predicted"/>
<dbReference type="RefSeq" id="YP_009649328.1">
    <property type="nucleotide sequence ID" value="NC_042699.1"/>
</dbReference>
<dbReference type="SUPFAM" id="SSF55608">
    <property type="entry name" value="Homing endonucleases"/>
    <property type="match status" value="1"/>
</dbReference>
<dbReference type="PANTHER" id="PTHR47539:SF1">
    <property type="entry name" value="PENTATRICOPEPTIDE REPEAT-CONTAINING PROTEIN OTP51, CHLOROPLASTIC"/>
    <property type="match status" value="1"/>
</dbReference>